<accession>A0AAJ0FA19</accession>
<dbReference type="InterPro" id="IPR001611">
    <property type="entry name" value="Leu-rich_rpt"/>
</dbReference>
<dbReference type="Gene3D" id="3.80.10.10">
    <property type="entry name" value="Ribonuclease Inhibitor"/>
    <property type="match status" value="2"/>
</dbReference>
<gene>
    <name evidence="3" type="ORF">QBC47DRAFT_15954</name>
</gene>
<dbReference type="FunFam" id="3.80.10.10:FF:000601">
    <property type="entry name" value="DNA repair protein Rad7, protein"/>
    <property type="match status" value="1"/>
</dbReference>
<dbReference type="Proteomes" id="UP001239445">
    <property type="component" value="Unassembled WGS sequence"/>
</dbReference>
<name>A0AAJ0FA19_9PEZI</name>
<feature type="domain" description="DNA repair protein rhp7 treble clef" evidence="2">
    <location>
        <begin position="139"/>
        <end position="177"/>
    </location>
</feature>
<dbReference type="InterPro" id="IPR006553">
    <property type="entry name" value="Leu-rich_rpt_Cys-con_subtyp"/>
</dbReference>
<evidence type="ECO:0000256" key="1">
    <source>
        <dbReference type="SAM" id="MobiDB-lite"/>
    </source>
</evidence>
<dbReference type="InterPro" id="IPR056451">
    <property type="entry name" value="Znf_Tbcl_Rhp7"/>
</dbReference>
<dbReference type="GO" id="GO:0031146">
    <property type="term" value="P:SCF-dependent proteasomal ubiquitin-dependent protein catabolic process"/>
    <property type="evidence" value="ECO:0007669"/>
    <property type="project" value="TreeGrafter"/>
</dbReference>
<dbReference type="GO" id="GO:0019005">
    <property type="term" value="C:SCF ubiquitin ligase complex"/>
    <property type="evidence" value="ECO:0007669"/>
    <property type="project" value="TreeGrafter"/>
</dbReference>
<dbReference type="InterPro" id="IPR032675">
    <property type="entry name" value="LRR_dom_sf"/>
</dbReference>
<sequence length="613" mass="68291">MSRPNRPQRRIQGPQSALTDFLASHNISAQQIRLDAEARRRAAEAETETPAAPQDEQVTEAATASTSTGDGVSTERTSRAQTTVVAGAESAKRKKAQAAVAKIKAKKKAQKRKRGEDDSDGSEYDDLAEAIFQRSAPLPGQMENCAVCGKRFTVTAYSRSAPDGGLLCNPCGKELDKEEAAPKKRAKRVPGVISGRRQVQSKILDGTYRPGAKSLMTLCIETLAKNINLADDLGELPVTAVDKIARNLSKNRLIDARTLDLFLQPTVEDLFIYDGSKLGADDYIRIFQTAAKLKRLRVCNGVHFKDEVMDYLLSRHIQLEYFYLHGANLLAEEKWKEFLVQKGQSLTTLKVYWTDKHFTDEVLALLEKHCPSLTRLKVEHNQRVTGEGVKAIANIKSLRHLGLDLREHVHSDVYVHLLGKIGQDLETLSLARVPDADNSILDALHNKCRSLRKLRITDSEVMTDEGFARLFKDWGNRELKFIDFQKCRQLESTQPRENPDGIGLCSNGFRALMAHSGRTLEYLNLYGCRHISPEAFEEVFGADKVYPSLTKLEISFCEQVTDFIVGSIFRSCPQLRELIVFGCMKVKDVKVPHGKLLVGVPNAVGMVIDGDDN</sequence>
<feature type="compositionally biased region" description="Basic and acidic residues" evidence="1">
    <location>
        <begin position="34"/>
        <end position="44"/>
    </location>
</feature>
<dbReference type="PANTHER" id="PTHR13318">
    <property type="entry name" value="PARTNER OF PAIRED, ISOFORM B-RELATED"/>
    <property type="match status" value="1"/>
</dbReference>
<comment type="caution">
    <text evidence="3">The sequence shown here is derived from an EMBL/GenBank/DDBJ whole genome shotgun (WGS) entry which is preliminary data.</text>
</comment>
<protein>
    <recommendedName>
        <fullName evidence="2">DNA repair protein rhp7 treble clef domain-containing protein</fullName>
    </recommendedName>
</protein>
<dbReference type="EMBL" id="MU839827">
    <property type="protein sequence ID" value="KAK1760841.1"/>
    <property type="molecule type" value="Genomic_DNA"/>
</dbReference>
<dbReference type="SUPFAM" id="SSF52047">
    <property type="entry name" value="RNI-like"/>
    <property type="match status" value="1"/>
</dbReference>
<evidence type="ECO:0000259" key="2">
    <source>
        <dbReference type="Pfam" id="PF23550"/>
    </source>
</evidence>
<dbReference type="PANTHER" id="PTHR13318:SF234">
    <property type="entry name" value="RNI-LIKE PROTEIN"/>
    <property type="match status" value="1"/>
</dbReference>
<evidence type="ECO:0000313" key="3">
    <source>
        <dbReference type="EMBL" id="KAK1760841.1"/>
    </source>
</evidence>
<evidence type="ECO:0000313" key="4">
    <source>
        <dbReference type="Proteomes" id="UP001239445"/>
    </source>
</evidence>
<feature type="region of interest" description="Disordered" evidence="1">
    <location>
        <begin position="32"/>
        <end position="123"/>
    </location>
</feature>
<feature type="compositionally biased region" description="Polar residues" evidence="1">
    <location>
        <begin position="60"/>
        <end position="84"/>
    </location>
</feature>
<feature type="compositionally biased region" description="Basic residues" evidence="1">
    <location>
        <begin position="103"/>
        <end position="113"/>
    </location>
</feature>
<keyword evidence="4" id="KW-1185">Reference proteome</keyword>
<dbReference type="Pfam" id="PF23550">
    <property type="entry name" value="zf_Tbcl_Rhp7"/>
    <property type="match status" value="1"/>
</dbReference>
<dbReference type="SMART" id="SM00367">
    <property type="entry name" value="LRR_CC"/>
    <property type="match status" value="4"/>
</dbReference>
<reference evidence="3" key="1">
    <citation type="submission" date="2023-06" db="EMBL/GenBank/DDBJ databases">
        <title>Genome-scale phylogeny and comparative genomics of the fungal order Sordariales.</title>
        <authorList>
            <consortium name="Lawrence Berkeley National Laboratory"/>
            <person name="Hensen N."/>
            <person name="Bonometti L."/>
            <person name="Westerberg I."/>
            <person name="Brannstrom I.O."/>
            <person name="Guillou S."/>
            <person name="Cros-Aarteil S."/>
            <person name="Calhoun S."/>
            <person name="Haridas S."/>
            <person name="Kuo A."/>
            <person name="Mondo S."/>
            <person name="Pangilinan J."/>
            <person name="Riley R."/>
            <person name="Labutti K."/>
            <person name="Andreopoulos B."/>
            <person name="Lipzen A."/>
            <person name="Chen C."/>
            <person name="Yanf M."/>
            <person name="Daum C."/>
            <person name="Ng V."/>
            <person name="Clum A."/>
            <person name="Steindorff A."/>
            <person name="Ohm R."/>
            <person name="Martin F."/>
            <person name="Silar P."/>
            <person name="Natvig D."/>
            <person name="Lalanne C."/>
            <person name="Gautier V."/>
            <person name="Ament-Velasquez S.L."/>
            <person name="Kruys A."/>
            <person name="Hutchinson M.I."/>
            <person name="Powell A.J."/>
            <person name="Barry K."/>
            <person name="Miller A.N."/>
            <person name="Grigoriev I.V."/>
            <person name="Debuchy R."/>
            <person name="Gladieux P."/>
            <person name="Thoren M.H."/>
            <person name="Johannesson H."/>
        </authorList>
    </citation>
    <scope>NUCLEOTIDE SEQUENCE</scope>
    <source>
        <strain evidence="3">PSN4</strain>
    </source>
</reference>
<organism evidence="3 4">
    <name type="scientific">Echria macrotheca</name>
    <dbReference type="NCBI Taxonomy" id="438768"/>
    <lineage>
        <taxon>Eukaryota</taxon>
        <taxon>Fungi</taxon>
        <taxon>Dikarya</taxon>
        <taxon>Ascomycota</taxon>
        <taxon>Pezizomycotina</taxon>
        <taxon>Sordariomycetes</taxon>
        <taxon>Sordariomycetidae</taxon>
        <taxon>Sordariales</taxon>
        <taxon>Schizotheciaceae</taxon>
        <taxon>Echria</taxon>
    </lineage>
</organism>
<dbReference type="AlphaFoldDB" id="A0AAJ0FA19"/>
<dbReference type="Pfam" id="PF13516">
    <property type="entry name" value="LRR_6"/>
    <property type="match status" value="1"/>
</dbReference>
<proteinExistence type="predicted"/>